<dbReference type="Gene3D" id="1.10.10.10">
    <property type="entry name" value="Winged helix-like DNA-binding domain superfamily/Winged helix DNA-binding domain"/>
    <property type="match status" value="1"/>
</dbReference>
<evidence type="ECO:0000256" key="2">
    <source>
        <dbReference type="ARBA" id="ARBA00034301"/>
    </source>
</evidence>
<dbReference type="InterPro" id="IPR036866">
    <property type="entry name" value="RibonucZ/Hydroxyglut_hydro"/>
</dbReference>
<name>A0ABW4DE82_9BACL</name>
<organism evidence="5 6">
    <name type="scientific">Paenibacillus farraposensis</name>
    <dbReference type="NCBI Taxonomy" id="2807095"/>
    <lineage>
        <taxon>Bacteria</taxon>
        <taxon>Bacillati</taxon>
        <taxon>Bacillota</taxon>
        <taxon>Bacilli</taxon>
        <taxon>Bacillales</taxon>
        <taxon>Paenibacillaceae</taxon>
        <taxon>Paenibacillus</taxon>
    </lineage>
</organism>
<feature type="domain" description="Metallo-beta-lactamase" evidence="4">
    <location>
        <begin position="28"/>
        <end position="246"/>
    </location>
</feature>
<sequence>MKMPELTPCEWIDGGFQVKISMSFPLRWVNSYVLKGQDGFTIVDPGPRNQDTEAEWAHVFQQLRMSFGDVSDIVVTHHHPDHYGLVGWMQQQSQACVHMSARSHQEAMMMWGAQESMGAMEHRLPGFFVRHGFPREQVPDLEAHMRQAYSQVNPQPEITVIPVGGEACLELGGHSWLPIQTGGHAAGHVSLYEPNSGVILCGDAVLPQISPNISLLPGSDTQPLHSYIDGLQRLGELEVSWAYPGHRHPFGDFHERTQALLAHHEERLDQFQQLIQPEGSTAYQLCTAVFSNKLGIHQLRFAMSETLAHLVELVRRDRVRMSESDPVTRFCSLHRESLSNQAK</sequence>
<comment type="caution">
    <text evidence="5">The sequence shown here is derived from an EMBL/GenBank/DDBJ whole genome shotgun (WGS) entry which is preliminary data.</text>
</comment>
<dbReference type="InterPro" id="IPR048933">
    <property type="entry name" value="B_lactamase-like_C"/>
</dbReference>
<dbReference type="PANTHER" id="PTHR23131:SF4">
    <property type="entry name" value="METALLO-BETA-LACTAMASE SUPERFAMILY POTEIN"/>
    <property type="match status" value="1"/>
</dbReference>
<dbReference type="SUPFAM" id="SSF56281">
    <property type="entry name" value="Metallo-hydrolase/oxidoreductase"/>
    <property type="match status" value="1"/>
</dbReference>
<keyword evidence="6" id="KW-1185">Reference proteome</keyword>
<accession>A0ABW4DE82</accession>
<comment type="function">
    <text evidence="2">Counteracts the endogenous Pycsar antiviral defense system. Phosphodiesterase that enables metal-dependent hydrolysis of host cyclic nucleotide Pycsar defense signals such as cCMP and cUMP.</text>
</comment>
<proteinExistence type="predicted"/>
<dbReference type="InterPro" id="IPR050662">
    <property type="entry name" value="Sec-metab_biosynth-thioest"/>
</dbReference>
<dbReference type="InterPro" id="IPR001279">
    <property type="entry name" value="Metallo-B-lactamas"/>
</dbReference>
<evidence type="ECO:0000256" key="3">
    <source>
        <dbReference type="ARBA" id="ARBA00048505"/>
    </source>
</evidence>
<dbReference type="Gene3D" id="3.60.15.10">
    <property type="entry name" value="Ribonuclease Z/Hydroxyacylglutathione hydrolase-like"/>
    <property type="match status" value="1"/>
</dbReference>
<dbReference type="SMART" id="SM00849">
    <property type="entry name" value="Lactamase_B"/>
    <property type="match status" value="1"/>
</dbReference>
<dbReference type="RefSeq" id="WP_229523211.1">
    <property type="nucleotide sequence ID" value="NZ_JAFFQR010000015.1"/>
</dbReference>
<dbReference type="EMBL" id="JBHTNZ010000012">
    <property type="protein sequence ID" value="MFD1461959.1"/>
    <property type="molecule type" value="Genomic_DNA"/>
</dbReference>
<evidence type="ECO:0000259" key="4">
    <source>
        <dbReference type="SMART" id="SM00849"/>
    </source>
</evidence>
<dbReference type="PANTHER" id="PTHR23131">
    <property type="entry name" value="ENDORIBONUCLEASE LACTB2"/>
    <property type="match status" value="1"/>
</dbReference>
<evidence type="ECO:0000256" key="1">
    <source>
        <dbReference type="ARBA" id="ARBA00034221"/>
    </source>
</evidence>
<evidence type="ECO:0000313" key="6">
    <source>
        <dbReference type="Proteomes" id="UP001597340"/>
    </source>
</evidence>
<comment type="catalytic activity">
    <reaction evidence="3">
        <text>3',5'-cyclic UMP + H2O = UMP + H(+)</text>
        <dbReference type="Rhea" id="RHEA:70575"/>
        <dbReference type="ChEBI" id="CHEBI:15377"/>
        <dbReference type="ChEBI" id="CHEBI:15378"/>
        <dbReference type="ChEBI" id="CHEBI:57865"/>
        <dbReference type="ChEBI" id="CHEBI:184387"/>
    </reaction>
    <physiologicalReaction direction="left-to-right" evidence="3">
        <dbReference type="Rhea" id="RHEA:70576"/>
    </physiologicalReaction>
</comment>
<evidence type="ECO:0000313" key="5">
    <source>
        <dbReference type="EMBL" id="MFD1461959.1"/>
    </source>
</evidence>
<dbReference type="Pfam" id="PF21221">
    <property type="entry name" value="B_lactamase-like_C"/>
    <property type="match status" value="1"/>
</dbReference>
<dbReference type="Proteomes" id="UP001597340">
    <property type="component" value="Unassembled WGS sequence"/>
</dbReference>
<comment type="catalytic activity">
    <reaction evidence="1">
        <text>3',5'-cyclic CMP + H2O = CMP + H(+)</text>
        <dbReference type="Rhea" id="RHEA:72675"/>
        <dbReference type="ChEBI" id="CHEBI:15377"/>
        <dbReference type="ChEBI" id="CHEBI:15378"/>
        <dbReference type="ChEBI" id="CHEBI:58003"/>
        <dbReference type="ChEBI" id="CHEBI:60377"/>
    </reaction>
    <physiologicalReaction direction="left-to-right" evidence="1">
        <dbReference type="Rhea" id="RHEA:72676"/>
    </physiologicalReaction>
</comment>
<dbReference type="InterPro" id="IPR036388">
    <property type="entry name" value="WH-like_DNA-bd_sf"/>
</dbReference>
<reference evidence="6" key="1">
    <citation type="journal article" date="2019" name="Int. J. Syst. Evol. Microbiol.">
        <title>The Global Catalogue of Microorganisms (GCM) 10K type strain sequencing project: providing services to taxonomists for standard genome sequencing and annotation.</title>
        <authorList>
            <consortium name="The Broad Institute Genomics Platform"/>
            <consortium name="The Broad Institute Genome Sequencing Center for Infectious Disease"/>
            <person name="Wu L."/>
            <person name="Ma J."/>
        </authorList>
    </citation>
    <scope>NUCLEOTIDE SEQUENCE [LARGE SCALE GENOMIC DNA]</scope>
    <source>
        <strain evidence="6">CCM 9147</strain>
    </source>
</reference>
<dbReference type="Pfam" id="PF00753">
    <property type="entry name" value="Lactamase_B"/>
    <property type="match status" value="1"/>
</dbReference>
<gene>
    <name evidence="5" type="ORF">ACFQ5D_11175</name>
</gene>
<protein>
    <submittedName>
        <fullName evidence="5">MBL fold metallo-hydrolase</fullName>
    </submittedName>
</protein>